<dbReference type="Proteomes" id="UP000681722">
    <property type="component" value="Unassembled WGS sequence"/>
</dbReference>
<keyword evidence="1" id="KW-0040">ANK repeat</keyword>
<dbReference type="PROSITE" id="PS51154">
    <property type="entry name" value="MACRO"/>
    <property type="match status" value="1"/>
</dbReference>
<dbReference type="PROSITE" id="PS50088">
    <property type="entry name" value="ANK_REPEAT"/>
    <property type="match status" value="1"/>
</dbReference>
<sequence length="739" mass="83675">VAEYLIKAGCNVHVRDSVKKTPLHWAAIYRLTSIVLLLLEYGADIEALADFGQPPLHSPVGYPFHSEIIKLLREKGAKILNEMAINELISIAKVSLVESTDFFVNHVDAIVLYAEGPQLENLLSNLDDNNRLKREILGFLDHAKSGNDLQERTHCQLIRSSIDRIKATYLILVDQPHSLVTEQQWFEAIIDSAIQKRLTSIAFPCNIYTREIDTWCTLDNIIQLQNTNKLRNLKEIQIIYVDEPNLADEKAKLEMFYSQLKVKREYDNDVRSNNHHITTRSTFNEDNNRNQRDNNSTLQNYDHATFLTPNSNNLQYTEGMQEYQFEFGDSILIVKQGHIFEEKADAIVVDVNDSQPTEPVEAICKLAGDVYIQACNNSNPTDELLLMPAGNLHARYIIHLPLPCCAPSKTANQHYLGNLHDNLSIIFKSALKYRINRLSLVPVGCTRHHFMPENVIEHLHTAYLNHGTYVRDIVLVIDQSSNFQMWVDLCKKCTAEYSRQREQKKSDEQKQTDEHHWTKTGANGGIKESSANIENQHNSIIAHDLSKYDDISYNRYLLSNDTVLIIKRGDISKESTDVIVNAANEFLEDGAGVTGAIYKRAGPIYAMACKNRPIINRVGGRLERGKAIALPGGSLLAHCVIATVGPVFDRSSEILSREILFSCYKECLLLAKVKNYSSIAFPALSCGVYGYPVDKAAEVALEAVEKYPMDLKEIVFVLWEESTLLAWVKEAEKKLCKIR</sequence>
<comment type="caution">
    <text evidence="4">The sequence shown here is derived from an EMBL/GenBank/DDBJ whole genome shotgun (WGS) entry which is preliminary data.</text>
</comment>
<dbReference type="AlphaFoldDB" id="A0A814D7N0"/>
<dbReference type="InterPro" id="IPR043472">
    <property type="entry name" value="Macro_dom-like"/>
</dbReference>
<dbReference type="InterPro" id="IPR036770">
    <property type="entry name" value="Ankyrin_rpt-contain_sf"/>
</dbReference>
<feature type="domain" description="Macro" evidence="3">
    <location>
        <begin position="551"/>
        <end position="735"/>
    </location>
</feature>
<dbReference type="PROSITE" id="PS50297">
    <property type="entry name" value="ANK_REP_REGION"/>
    <property type="match status" value="1"/>
</dbReference>
<reference evidence="4" key="1">
    <citation type="submission" date="2021-02" db="EMBL/GenBank/DDBJ databases">
        <authorList>
            <person name="Nowell W R."/>
        </authorList>
    </citation>
    <scope>NUCLEOTIDE SEQUENCE</scope>
</reference>
<dbReference type="Pfam" id="PF12796">
    <property type="entry name" value="Ank_2"/>
    <property type="match status" value="1"/>
</dbReference>
<dbReference type="SMART" id="SM00506">
    <property type="entry name" value="A1pp"/>
    <property type="match status" value="1"/>
</dbReference>
<dbReference type="Proteomes" id="UP000663829">
    <property type="component" value="Unassembled WGS sequence"/>
</dbReference>
<accession>A0A814D7N0</accession>
<dbReference type="PANTHER" id="PTHR11106:SF27">
    <property type="entry name" value="MACRO DOMAIN-CONTAINING PROTEIN"/>
    <property type="match status" value="1"/>
</dbReference>
<feature type="non-terminal residue" evidence="4">
    <location>
        <position position="1"/>
    </location>
</feature>
<dbReference type="InterPro" id="IPR002589">
    <property type="entry name" value="Macro_dom"/>
</dbReference>
<evidence type="ECO:0000256" key="1">
    <source>
        <dbReference type="PROSITE-ProRule" id="PRU00023"/>
    </source>
</evidence>
<dbReference type="InterPro" id="IPR002110">
    <property type="entry name" value="Ankyrin_rpt"/>
</dbReference>
<proteinExistence type="predicted"/>
<feature type="region of interest" description="Disordered" evidence="2">
    <location>
        <begin position="500"/>
        <end position="529"/>
    </location>
</feature>
<keyword evidence="6" id="KW-1185">Reference proteome</keyword>
<feature type="compositionally biased region" description="Basic and acidic residues" evidence="2">
    <location>
        <begin position="500"/>
        <end position="517"/>
    </location>
</feature>
<evidence type="ECO:0000313" key="4">
    <source>
        <dbReference type="EMBL" id="CAF0950548.1"/>
    </source>
</evidence>
<protein>
    <recommendedName>
        <fullName evidence="3">Macro domain-containing protein</fullName>
    </recommendedName>
</protein>
<dbReference type="Gene3D" id="3.40.220.10">
    <property type="entry name" value="Leucine Aminopeptidase, subunit E, domain 1"/>
    <property type="match status" value="2"/>
</dbReference>
<gene>
    <name evidence="4" type="ORF">GPM918_LOCUS11217</name>
    <name evidence="5" type="ORF">SRO942_LOCUS11219</name>
</gene>
<dbReference type="EMBL" id="CAJOBC010002302">
    <property type="protein sequence ID" value="CAF3726301.1"/>
    <property type="molecule type" value="Genomic_DNA"/>
</dbReference>
<dbReference type="SMART" id="SM00248">
    <property type="entry name" value="ANK"/>
    <property type="match status" value="2"/>
</dbReference>
<dbReference type="OrthoDB" id="6133115at2759"/>
<dbReference type="Gene3D" id="1.25.40.20">
    <property type="entry name" value="Ankyrin repeat-containing domain"/>
    <property type="match status" value="1"/>
</dbReference>
<dbReference type="EMBL" id="CAJNOQ010002302">
    <property type="protein sequence ID" value="CAF0950548.1"/>
    <property type="molecule type" value="Genomic_DNA"/>
</dbReference>
<dbReference type="SUPFAM" id="SSF52949">
    <property type="entry name" value="Macro domain-like"/>
    <property type="match status" value="2"/>
</dbReference>
<evidence type="ECO:0000256" key="2">
    <source>
        <dbReference type="SAM" id="MobiDB-lite"/>
    </source>
</evidence>
<evidence type="ECO:0000313" key="5">
    <source>
        <dbReference type="EMBL" id="CAF3726301.1"/>
    </source>
</evidence>
<name>A0A814D7N0_9BILA</name>
<evidence type="ECO:0000259" key="3">
    <source>
        <dbReference type="PROSITE" id="PS51154"/>
    </source>
</evidence>
<evidence type="ECO:0000313" key="6">
    <source>
        <dbReference type="Proteomes" id="UP000663829"/>
    </source>
</evidence>
<dbReference type="SUPFAM" id="SSF48403">
    <property type="entry name" value="Ankyrin repeat"/>
    <property type="match status" value="1"/>
</dbReference>
<feature type="region of interest" description="Disordered" evidence="2">
    <location>
        <begin position="273"/>
        <end position="298"/>
    </location>
</feature>
<organism evidence="4 6">
    <name type="scientific">Didymodactylos carnosus</name>
    <dbReference type="NCBI Taxonomy" id="1234261"/>
    <lineage>
        <taxon>Eukaryota</taxon>
        <taxon>Metazoa</taxon>
        <taxon>Spiralia</taxon>
        <taxon>Gnathifera</taxon>
        <taxon>Rotifera</taxon>
        <taxon>Eurotatoria</taxon>
        <taxon>Bdelloidea</taxon>
        <taxon>Philodinida</taxon>
        <taxon>Philodinidae</taxon>
        <taxon>Didymodactylos</taxon>
    </lineage>
</organism>
<dbReference type="Pfam" id="PF01661">
    <property type="entry name" value="Macro"/>
    <property type="match status" value="1"/>
</dbReference>
<dbReference type="PANTHER" id="PTHR11106">
    <property type="entry name" value="GANGLIOSIDE INDUCED DIFFERENTIATION ASSOCIATED PROTEIN 2-RELATED"/>
    <property type="match status" value="1"/>
</dbReference>
<feature type="repeat" description="ANK" evidence="1">
    <location>
        <begin position="18"/>
        <end position="50"/>
    </location>
</feature>